<dbReference type="Proteomes" id="UP000789706">
    <property type="component" value="Unassembled WGS sequence"/>
</dbReference>
<evidence type="ECO:0000313" key="2">
    <source>
        <dbReference type="Proteomes" id="UP000789706"/>
    </source>
</evidence>
<evidence type="ECO:0000313" key="1">
    <source>
        <dbReference type="EMBL" id="CAG8547764.1"/>
    </source>
</evidence>
<keyword evidence="2" id="KW-1185">Reference proteome</keyword>
<comment type="caution">
    <text evidence="1">The sequence shown here is derived from an EMBL/GenBank/DDBJ whole genome shotgun (WGS) entry which is preliminary data.</text>
</comment>
<proteinExistence type="predicted"/>
<reference evidence="1" key="1">
    <citation type="submission" date="2021-06" db="EMBL/GenBank/DDBJ databases">
        <authorList>
            <person name="Kallberg Y."/>
            <person name="Tangrot J."/>
            <person name="Rosling A."/>
        </authorList>
    </citation>
    <scope>NUCLEOTIDE SEQUENCE</scope>
    <source>
        <strain evidence="1">AZ414A</strain>
    </source>
</reference>
<dbReference type="AlphaFoldDB" id="A0A9N9AWY8"/>
<gene>
    <name evidence="1" type="ORF">DEBURN_LOCUS6944</name>
</gene>
<organism evidence="1 2">
    <name type="scientific">Diversispora eburnea</name>
    <dbReference type="NCBI Taxonomy" id="1213867"/>
    <lineage>
        <taxon>Eukaryota</taxon>
        <taxon>Fungi</taxon>
        <taxon>Fungi incertae sedis</taxon>
        <taxon>Mucoromycota</taxon>
        <taxon>Glomeromycotina</taxon>
        <taxon>Glomeromycetes</taxon>
        <taxon>Diversisporales</taxon>
        <taxon>Diversisporaceae</taxon>
        <taxon>Diversispora</taxon>
    </lineage>
</organism>
<accession>A0A9N9AWY8</accession>
<sequence>MISRSVLFVGVNPGPFYESDFTNNEIIINYEDVTLPKKSDIRISYVVSHDTRSSALSTIKQSIFSSQIFIGKCGFDAFEKAYRTLNTEKSKIFGLQPLKIF</sequence>
<protein>
    <submittedName>
        <fullName evidence="1">3994_t:CDS:1</fullName>
    </submittedName>
</protein>
<name>A0A9N9AWY8_9GLOM</name>
<dbReference type="EMBL" id="CAJVPK010000771">
    <property type="protein sequence ID" value="CAG8547764.1"/>
    <property type="molecule type" value="Genomic_DNA"/>
</dbReference>
<dbReference type="OrthoDB" id="565731at2759"/>